<evidence type="ECO:0000313" key="6">
    <source>
        <dbReference type="EMBL" id="CAF4819750.1"/>
    </source>
</evidence>
<evidence type="ECO:0000256" key="2">
    <source>
        <dbReference type="ARBA" id="ARBA00022771"/>
    </source>
</evidence>
<gene>
    <name evidence="6" type="ORF">PMACD_LOCUS4523</name>
</gene>
<evidence type="ECO:0000256" key="3">
    <source>
        <dbReference type="ARBA" id="ARBA00022833"/>
    </source>
</evidence>
<dbReference type="Gene3D" id="2.20.25.240">
    <property type="match status" value="1"/>
</dbReference>
<dbReference type="OrthoDB" id="6923826at2759"/>
<accession>A0A821QA25</accession>
<dbReference type="AlphaFoldDB" id="A0A821QA25"/>
<evidence type="ECO:0000313" key="7">
    <source>
        <dbReference type="Proteomes" id="UP000663880"/>
    </source>
</evidence>
<protein>
    <recommendedName>
        <fullName evidence="5">FLYWCH-type domain-containing protein</fullName>
    </recommendedName>
</protein>
<dbReference type="Pfam" id="PF04500">
    <property type="entry name" value="FLYWCH"/>
    <property type="match status" value="1"/>
</dbReference>
<sequence>MQHLKCSSPCGDCLEQPVSTETCGPSITQANKRKEFQSPLPPGAHNIIEKIKDIYENVFANDLHGINESITDENINPNKPSSTCFLEEDPLLVGYQNAASPDLLSSKNLHALSLNNSSALSLLNTTLISDLSPFLQSITPAVDNNGQTPIPSPAKPSGEAGNDFVCPTHDNDTDYSNCPSINTVVSSCQSSPAPLIRCRGKKRVQNYDVTRKRLTNGGKEYSFKKGLLVPAKTMDFLKRDTPKTRVILSSVIERAAEHKTIYTPDEWKLLVRWAKVTGEFSFIESRRGNKMLSYKGYNFSLEKSRNVSSKKRWRCTRWQQGCRAFVVTVEDEIVKIGNSHLNH</sequence>
<comment type="caution">
    <text evidence="6">The sequence shown here is derived from an EMBL/GenBank/DDBJ whole genome shotgun (WGS) entry which is preliminary data.</text>
</comment>
<keyword evidence="1" id="KW-0479">Metal-binding</keyword>
<evidence type="ECO:0000256" key="1">
    <source>
        <dbReference type="ARBA" id="ARBA00022723"/>
    </source>
</evidence>
<dbReference type="EMBL" id="CAJOBZ010000008">
    <property type="protein sequence ID" value="CAF4819750.1"/>
    <property type="molecule type" value="Genomic_DNA"/>
</dbReference>
<feature type="region of interest" description="Disordered" evidence="4">
    <location>
        <begin position="144"/>
        <end position="168"/>
    </location>
</feature>
<name>A0A821QA25_9NEOP</name>
<proteinExistence type="predicted"/>
<keyword evidence="3" id="KW-0862">Zinc</keyword>
<organism evidence="6 7">
    <name type="scientific">Pieris macdunnoughi</name>
    <dbReference type="NCBI Taxonomy" id="345717"/>
    <lineage>
        <taxon>Eukaryota</taxon>
        <taxon>Metazoa</taxon>
        <taxon>Ecdysozoa</taxon>
        <taxon>Arthropoda</taxon>
        <taxon>Hexapoda</taxon>
        <taxon>Insecta</taxon>
        <taxon>Pterygota</taxon>
        <taxon>Neoptera</taxon>
        <taxon>Endopterygota</taxon>
        <taxon>Lepidoptera</taxon>
        <taxon>Glossata</taxon>
        <taxon>Ditrysia</taxon>
        <taxon>Papilionoidea</taxon>
        <taxon>Pieridae</taxon>
        <taxon>Pierinae</taxon>
        <taxon>Pieris</taxon>
    </lineage>
</organism>
<dbReference type="InterPro" id="IPR007588">
    <property type="entry name" value="Znf_FLYWCH"/>
</dbReference>
<evidence type="ECO:0000259" key="5">
    <source>
        <dbReference type="Pfam" id="PF04500"/>
    </source>
</evidence>
<feature type="domain" description="FLYWCH-type" evidence="5">
    <location>
        <begin position="282"/>
        <end position="340"/>
    </location>
</feature>
<keyword evidence="7" id="KW-1185">Reference proteome</keyword>
<dbReference type="Proteomes" id="UP000663880">
    <property type="component" value="Unassembled WGS sequence"/>
</dbReference>
<keyword evidence="2" id="KW-0863">Zinc-finger</keyword>
<reference evidence="6" key="1">
    <citation type="submission" date="2021-02" db="EMBL/GenBank/DDBJ databases">
        <authorList>
            <person name="Steward A R."/>
        </authorList>
    </citation>
    <scope>NUCLEOTIDE SEQUENCE</scope>
</reference>
<dbReference type="GO" id="GO:0008270">
    <property type="term" value="F:zinc ion binding"/>
    <property type="evidence" value="ECO:0007669"/>
    <property type="project" value="UniProtKB-KW"/>
</dbReference>
<evidence type="ECO:0000256" key="4">
    <source>
        <dbReference type="SAM" id="MobiDB-lite"/>
    </source>
</evidence>